<dbReference type="OrthoDB" id="5403157at2759"/>
<dbReference type="RefSeq" id="XP_006691656.1">
    <property type="nucleotide sequence ID" value="XM_006691593.1"/>
</dbReference>
<feature type="region of interest" description="Disordered" evidence="1">
    <location>
        <begin position="135"/>
        <end position="179"/>
    </location>
</feature>
<gene>
    <name evidence="2" type="ORF">CTHT_0011370</name>
</gene>
<protein>
    <submittedName>
        <fullName evidence="2">Uncharacterized protein</fullName>
    </submittedName>
</protein>
<feature type="compositionally biased region" description="Polar residues" evidence="1">
    <location>
        <begin position="44"/>
        <end position="57"/>
    </location>
</feature>
<sequence>MEIRNPSFGNLNTARAGTRQRTLSDPSEASRRSELSDELFALSPINTPRNEQPQFSAATGPRYSGPASITRKATSPFTHAEAKPIPIVLPRRRVDLTSKAAVTPDPPLSARGDIPGAYFPLHEDPRSRVKIPHPFREGATTPHGESASHAPVERNTAPDLEEGESPMTVTPTGSPQFPFPSSIGAFPPPTPSPTTLPASGDLLERRYGWPAAPSLITSHPAGSDRPQTMRQSRSDARHRLLQYQRDMVTQMSMAAQVALTRADTTKTRIETGRADGETSDVGNALIVARARLTAASVVRPDSPQLRPLSSPGPVTPISLAPSPADT</sequence>
<feature type="compositionally biased region" description="Polar residues" evidence="1">
    <location>
        <begin position="7"/>
        <end position="27"/>
    </location>
</feature>
<organism evidence="3">
    <name type="scientific">Chaetomium thermophilum (strain DSM 1495 / CBS 144.50 / IMI 039719)</name>
    <name type="common">Thermochaetoides thermophila</name>
    <dbReference type="NCBI Taxonomy" id="759272"/>
    <lineage>
        <taxon>Eukaryota</taxon>
        <taxon>Fungi</taxon>
        <taxon>Dikarya</taxon>
        <taxon>Ascomycota</taxon>
        <taxon>Pezizomycotina</taxon>
        <taxon>Sordariomycetes</taxon>
        <taxon>Sordariomycetidae</taxon>
        <taxon>Sordariales</taxon>
        <taxon>Chaetomiaceae</taxon>
        <taxon>Thermochaetoides</taxon>
    </lineage>
</organism>
<feature type="region of interest" description="Disordered" evidence="1">
    <location>
        <begin position="1"/>
        <end position="78"/>
    </location>
</feature>
<dbReference type="AlphaFoldDB" id="G0S0V4"/>
<reference evidence="2 3" key="1">
    <citation type="journal article" date="2011" name="Cell">
        <title>Insight into structure and assembly of the nuclear pore complex by utilizing the genome of a eukaryotic thermophile.</title>
        <authorList>
            <person name="Amlacher S."/>
            <person name="Sarges P."/>
            <person name="Flemming D."/>
            <person name="van Noort V."/>
            <person name="Kunze R."/>
            <person name="Devos D.P."/>
            <person name="Arumugam M."/>
            <person name="Bork P."/>
            <person name="Hurt E."/>
        </authorList>
    </citation>
    <scope>NUCLEOTIDE SEQUENCE [LARGE SCALE GENOMIC DNA]</scope>
    <source>
        <strain evidence="3">DSM 1495 / CBS 144.50 / IMI 039719</strain>
    </source>
</reference>
<dbReference type="GeneID" id="18255175"/>
<dbReference type="Proteomes" id="UP000008066">
    <property type="component" value="Unassembled WGS sequence"/>
</dbReference>
<evidence type="ECO:0000256" key="1">
    <source>
        <dbReference type="SAM" id="MobiDB-lite"/>
    </source>
</evidence>
<dbReference type="OMA" id="FPMHEDP"/>
<dbReference type="HOGENOM" id="CLU_041827_0_0_1"/>
<evidence type="ECO:0000313" key="3">
    <source>
        <dbReference type="Proteomes" id="UP000008066"/>
    </source>
</evidence>
<dbReference type="KEGG" id="cthr:CTHT_0011370"/>
<evidence type="ECO:0000313" key="2">
    <source>
        <dbReference type="EMBL" id="EGS22664.1"/>
    </source>
</evidence>
<accession>G0S0V4</accession>
<dbReference type="EMBL" id="GL988039">
    <property type="protein sequence ID" value="EGS22664.1"/>
    <property type="molecule type" value="Genomic_DNA"/>
</dbReference>
<name>G0S0V4_CHATD</name>
<proteinExistence type="predicted"/>
<feature type="region of interest" description="Disordered" evidence="1">
    <location>
        <begin position="296"/>
        <end position="326"/>
    </location>
</feature>
<keyword evidence="3" id="KW-1185">Reference proteome</keyword>